<proteinExistence type="predicted"/>
<evidence type="ECO:0000313" key="2">
    <source>
        <dbReference type="EMBL" id="MBZ0058089.1"/>
    </source>
</evidence>
<sequence>MAFKLNLSALGVCAALLVAAQANAANDVTLKVSGSVVPAACTPTLSNSGEVSFGSIAAASIRTATSGNTLVQLGDKDITMNVTCDAAASVGVKFTDNRSSSVVTLSANKFLPHPVSGYTNTVESVFGFGLGKATNNANIGVYTITADSVNATVDGAAAKLFYTDDNGANWATSTAVRQRIAGARIMSVGKADSAVPVLFTEMSVPMKITAGVQTSDILGFDEINFDGNATLSLVYL</sequence>
<comment type="caution">
    <text evidence="2">The sequence shown here is derived from an EMBL/GenBank/DDBJ whole genome shotgun (WGS) entry which is preliminary data.</text>
</comment>
<dbReference type="Proteomes" id="UP000706580">
    <property type="component" value="Unassembled WGS sequence"/>
</dbReference>
<dbReference type="InterPro" id="IPR010546">
    <property type="entry name" value="DUF1120"/>
</dbReference>
<evidence type="ECO:0000256" key="1">
    <source>
        <dbReference type="SAM" id="SignalP"/>
    </source>
</evidence>
<dbReference type="EMBL" id="JADMNK010000004">
    <property type="protein sequence ID" value="MBZ0058089.1"/>
    <property type="molecule type" value="Genomic_DNA"/>
</dbReference>
<dbReference type="RefSeq" id="WP_039031607.1">
    <property type="nucleotide sequence ID" value="NZ_JADMNK010000004.1"/>
</dbReference>
<reference evidence="2 3" key="1">
    <citation type="submission" date="2020-11" db="EMBL/GenBank/DDBJ databases">
        <title>Draft Genome of Enterobacter sp. strain EMC7.</title>
        <authorList>
            <person name="Barman P."/>
            <person name="Sinha S."/>
            <person name="Sen S."/>
            <person name="Chakraborty R."/>
        </authorList>
    </citation>
    <scope>NUCLEOTIDE SEQUENCE [LARGE SCALE GENOMIC DNA]</scope>
    <source>
        <strain evidence="2 3">EMC7</strain>
    </source>
</reference>
<protein>
    <submittedName>
        <fullName evidence="2">DUF1120 domain-containing protein</fullName>
    </submittedName>
</protein>
<accession>A0ABS7RUU7</accession>
<feature type="signal peptide" evidence="1">
    <location>
        <begin position="1"/>
        <end position="24"/>
    </location>
</feature>
<feature type="chain" id="PRO_5046544929" evidence="1">
    <location>
        <begin position="25"/>
        <end position="236"/>
    </location>
</feature>
<keyword evidence="1" id="KW-0732">Signal</keyword>
<gene>
    <name evidence="2" type="ORF">ITX56_09760</name>
</gene>
<evidence type="ECO:0000313" key="3">
    <source>
        <dbReference type="Proteomes" id="UP000706580"/>
    </source>
</evidence>
<name>A0ABS7RUU7_9ENTR</name>
<organism evidence="2 3">
    <name type="scientific">Leclercia barmai</name>
    <dbReference type="NCBI Taxonomy" id="2785629"/>
    <lineage>
        <taxon>Bacteria</taxon>
        <taxon>Pseudomonadati</taxon>
        <taxon>Pseudomonadota</taxon>
        <taxon>Gammaproteobacteria</taxon>
        <taxon>Enterobacterales</taxon>
        <taxon>Enterobacteriaceae</taxon>
        <taxon>Leclercia</taxon>
    </lineage>
</organism>
<dbReference type="Pfam" id="PF06551">
    <property type="entry name" value="DUF1120"/>
    <property type="match status" value="1"/>
</dbReference>
<keyword evidence="3" id="KW-1185">Reference proteome</keyword>